<accession>X0BAF9</accession>
<gene>
    <name evidence="2" type="ORF">FOQG_19432</name>
</gene>
<evidence type="ECO:0000313" key="2">
    <source>
        <dbReference type="EMBL" id="EXK75803.1"/>
    </source>
</evidence>
<keyword evidence="3" id="KW-1185">Reference proteome</keyword>
<proteinExistence type="predicted"/>
<evidence type="ECO:0000313" key="3">
    <source>
        <dbReference type="Proteomes" id="UP000030663"/>
    </source>
</evidence>
<dbReference type="Proteomes" id="UP000030663">
    <property type="component" value="Unassembled WGS sequence"/>
</dbReference>
<dbReference type="HOGENOM" id="CLU_2512737_0_0_1"/>
<evidence type="ECO:0000256" key="1">
    <source>
        <dbReference type="SAM" id="MobiDB-lite"/>
    </source>
</evidence>
<dbReference type="AlphaFoldDB" id="X0BAF9"/>
<dbReference type="EMBL" id="KI979806">
    <property type="protein sequence ID" value="EXK75803.1"/>
    <property type="molecule type" value="Genomic_DNA"/>
</dbReference>
<name>X0BAF9_FUSOX</name>
<organism evidence="2 3">
    <name type="scientific">Fusarium oxysporum f. sp. raphani 54005</name>
    <dbReference type="NCBI Taxonomy" id="1089458"/>
    <lineage>
        <taxon>Eukaryota</taxon>
        <taxon>Fungi</taxon>
        <taxon>Dikarya</taxon>
        <taxon>Ascomycota</taxon>
        <taxon>Pezizomycotina</taxon>
        <taxon>Sordariomycetes</taxon>
        <taxon>Hypocreomycetidae</taxon>
        <taxon>Hypocreales</taxon>
        <taxon>Nectriaceae</taxon>
        <taxon>Fusarium</taxon>
        <taxon>Fusarium oxysporum species complex</taxon>
    </lineage>
</organism>
<reference evidence="2 3" key="1">
    <citation type="submission" date="2011-11" db="EMBL/GenBank/DDBJ databases">
        <title>The Genome Sequence of Fusarium oxysporum PHW815.</title>
        <authorList>
            <consortium name="The Broad Institute Genome Sequencing Platform"/>
            <person name="Ma L.-J."/>
            <person name="Gale L.R."/>
            <person name="Schwartz D.C."/>
            <person name="Zhou S."/>
            <person name="Corby-Kistler H."/>
            <person name="Young S.K."/>
            <person name="Zeng Q."/>
            <person name="Gargeya S."/>
            <person name="Fitzgerald M."/>
            <person name="Haas B."/>
            <person name="Abouelleil A."/>
            <person name="Alvarado L."/>
            <person name="Arachchi H.M."/>
            <person name="Berlin A."/>
            <person name="Brown A."/>
            <person name="Chapman S.B."/>
            <person name="Chen Z."/>
            <person name="Dunbar C."/>
            <person name="Freedman E."/>
            <person name="Gearin G."/>
            <person name="Goldberg J."/>
            <person name="Griggs A."/>
            <person name="Gujja S."/>
            <person name="Heiman D."/>
            <person name="Howarth C."/>
            <person name="Larson L."/>
            <person name="Lui A."/>
            <person name="MacDonald P.J.P."/>
            <person name="Montmayeur A."/>
            <person name="Murphy C."/>
            <person name="Neiman D."/>
            <person name="Pearson M."/>
            <person name="Priest M."/>
            <person name="Roberts A."/>
            <person name="Saif S."/>
            <person name="Shea T."/>
            <person name="Shenoy N."/>
            <person name="Sisk P."/>
            <person name="Stolte C."/>
            <person name="Sykes S."/>
            <person name="Wortman J."/>
            <person name="Nusbaum C."/>
            <person name="Birren B."/>
        </authorList>
    </citation>
    <scope>NUCLEOTIDE SEQUENCE [LARGE SCALE GENOMIC DNA]</scope>
    <source>
        <strain evidence="2 3">54005</strain>
    </source>
</reference>
<feature type="region of interest" description="Disordered" evidence="1">
    <location>
        <begin position="16"/>
        <end position="37"/>
    </location>
</feature>
<sequence length="85" mass="9814">MVRPIPGDLCWRAAKRRTSGASEAAEDEQHRLSPGCREANLQPAPQYRHPYHWLQRRCPAVHSYRPITHEATVRPSRQNLHPLSL</sequence>
<protein>
    <submittedName>
        <fullName evidence="2">Uncharacterized protein</fullName>
    </submittedName>
</protein>